<keyword evidence="5 10" id="KW-0812">Transmembrane</keyword>
<evidence type="ECO:0000313" key="12">
    <source>
        <dbReference type="EMBL" id="TFD62555.1"/>
    </source>
</evidence>
<keyword evidence="3" id="KW-1003">Cell membrane</keyword>
<feature type="transmembrane region" description="Helical" evidence="10">
    <location>
        <begin position="119"/>
        <end position="140"/>
    </location>
</feature>
<dbReference type="AlphaFoldDB" id="A0A4R9AIF0"/>
<feature type="transmembrane region" description="Helical" evidence="10">
    <location>
        <begin position="45"/>
        <end position="68"/>
    </location>
</feature>
<proteinExistence type="inferred from homology"/>
<evidence type="ECO:0000256" key="3">
    <source>
        <dbReference type="ARBA" id="ARBA00022475"/>
    </source>
</evidence>
<feature type="region of interest" description="Disordered" evidence="9">
    <location>
        <begin position="1"/>
        <end position="28"/>
    </location>
</feature>
<evidence type="ECO:0000256" key="8">
    <source>
        <dbReference type="ARBA" id="ARBA00038436"/>
    </source>
</evidence>
<dbReference type="Proteomes" id="UP000298170">
    <property type="component" value="Unassembled WGS sequence"/>
</dbReference>
<feature type="transmembrane region" description="Helical" evidence="10">
    <location>
        <begin position="80"/>
        <end position="98"/>
    </location>
</feature>
<dbReference type="PANTHER" id="PTHR35011:SF11">
    <property type="entry name" value="TRAP TRANSPORTER SMALL PERMEASE PROTEIN"/>
    <property type="match status" value="1"/>
</dbReference>
<protein>
    <submittedName>
        <fullName evidence="12">TRAP transporter small permease</fullName>
    </submittedName>
</protein>
<dbReference type="GO" id="GO:0015740">
    <property type="term" value="P:C4-dicarboxylate transport"/>
    <property type="evidence" value="ECO:0007669"/>
    <property type="project" value="TreeGrafter"/>
</dbReference>
<keyword evidence="13" id="KW-1185">Reference proteome</keyword>
<evidence type="ECO:0000256" key="4">
    <source>
        <dbReference type="ARBA" id="ARBA00022519"/>
    </source>
</evidence>
<keyword evidence="4" id="KW-0997">Cell inner membrane</keyword>
<sequence length="224" mass="24191">MDQPPTQDLPRQHEPSKEIGVPHETSNPNFGKSGPSLMGALDTALCWLVGIGLMSMTAILMIQVLARYIINSPTVWSEELAVSLFVWVAMLAIPLGLRRGEHLTLDLLTHHIPPLANKVLAVVIATLSVLTFVLIGYFAFKLLQSADRQLLAGIAGGLAIQAKVSWVYLAIPVGSALAVVFTIERLVLLLRGKVRFLNVDADQALVDGAGRDLDTPASENARDK</sequence>
<feature type="transmembrane region" description="Helical" evidence="10">
    <location>
        <begin position="166"/>
        <end position="188"/>
    </location>
</feature>
<keyword evidence="6 10" id="KW-1133">Transmembrane helix</keyword>
<evidence type="ECO:0000256" key="7">
    <source>
        <dbReference type="ARBA" id="ARBA00023136"/>
    </source>
</evidence>
<evidence type="ECO:0000256" key="10">
    <source>
        <dbReference type="SAM" id="Phobius"/>
    </source>
</evidence>
<evidence type="ECO:0000256" key="5">
    <source>
        <dbReference type="ARBA" id="ARBA00022692"/>
    </source>
</evidence>
<dbReference type="OrthoDB" id="2085311at2"/>
<keyword evidence="2" id="KW-0813">Transport</keyword>
<keyword evidence="7 10" id="KW-0472">Membrane</keyword>
<evidence type="ECO:0000256" key="6">
    <source>
        <dbReference type="ARBA" id="ARBA00022989"/>
    </source>
</evidence>
<evidence type="ECO:0000256" key="9">
    <source>
        <dbReference type="SAM" id="MobiDB-lite"/>
    </source>
</evidence>
<dbReference type="Pfam" id="PF04290">
    <property type="entry name" value="DctQ"/>
    <property type="match status" value="1"/>
</dbReference>
<feature type="compositionally biased region" description="Basic and acidic residues" evidence="9">
    <location>
        <begin position="10"/>
        <end position="21"/>
    </location>
</feature>
<organism evidence="12 13">
    <name type="scientific">Cryobacterium suzukii</name>
    <dbReference type="NCBI Taxonomy" id="1259198"/>
    <lineage>
        <taxon>Bacteria</taxon>
        <taxon>Bacillati</taxon>
        <taxon>Actinomycetota</taxon>
        <taxon>Actinomycetes</taxon>
        <taxon>Micrococcales</taxon>
        <taxon>Microbacteriaceae</taxon>
        <taxon>Cryobacterium</taxon>
    </lineage>
</organism>
<dbReference type="EMBL" id="SOHJ01000002">
    <property type="protein sequence ID" value="TFD62555.1"/>
    <property type="molecule type" value="Genomic_DNA"/>
</dbReference>
<dbReference type="GO" id="GO:0022857">
    <property type="term" value="F:transmembrane transporter activity"/>
    <property type="evidence" value="ECO:0007669"/>
    <property type="project" value="TreeGrafter"/>
</dbReference>
<evidence type="ECO:0000256" key="1">
    <source>
        <dbReference type="ARBA" id="ARBA00004429"/>
    </source>
</evidence>
<dbReference type="GO" id="GO:0005886">
    <property type="term" value="C:plasma membrane"/>
    <property type="evidence" value="ECO:0007669"/>
    <property type="project" value="UniProtKB-SubCell"/>
</dbReference>
<evidence type="ECO:0000256" key="2">
    <source>
        <dbReference type="ARBA" id="ARBA00022448"/>
    </source>
</evidence>
<evidence type="ECO:0000259" key="11">
    <source>
        <dbReference type="Pfam" id="PF04290"/>
    </source>
</evidence>
<dbReference type="InterPro" id="IPR007387">
    <property type="entry name" value="TRAP_DctQ"/>
</dbReference>
<feature type="domain" description="Tripartite ATP-independent periplasmic transporters DctQ component" evidence="11">
    <location>
        <begin position="56"/>
        <end position="191"/>
    </location>
</feature>
<comment type="caution">
    <text evidence="12">The sequence shown here is derived from an EMBL/GenBank/DDBJ whole genome shotgun (WGS) entry which is preliminary data.</text>
</comment>
<evidence type="ECO:0000313" key="13">
    <source>
        <dbReference type="Proteomes" id="UP000298170"/>
    </source>
</evidence>
<comment type="similarity">
    <text evidence="8">Belongs to the TRAP transporter small permease family.</text>
</comment>
<gene>
    <name evidence="12" type="ORF">E3T39_00970</name>
</gene>
<dbReference type="PANTHER" id="PTHR35011">
    <property type="entry name" value="2,3-DIKETO-L-GULONATE TRAP TRANSPORTER SMALL PERMEASE PROTEIN YIAM"/>
    <property type="match status" value="1"/>
</dbReference>
<reference evidence="12 13" key="1">
    <citation type="submission" date="2019-03" db="EMBL/GenBank/DDBJ databases">
        <title>Genomics of glacier-inhabiting Cryobacterium strains.</title>
        <authorList>
            <person name="Liu Q."/>
            <person name="Xin Y.-H."/>
        </authorList>
    </citation>
    <scope>NUCLEOTIDE SEQUENCE [LARGE SCALE GENOMIC DNA]</scope>
    <source>
        <strain evidence="12 13">Sr39</strain>
    </source>
</reference>
<accession>A0A4R9AIF0</accession>
<comment type="subcellular location">
    <subcellularLocation>
        <location evidence="1">Cell inner membrane</location>
        <topology evidence="1">Multi-pass membrane protein</topology>
    </subcellularLocation>
</comment>
<dbReference type="InterPro" id="IPR055348">
    <property type="entry name" value="DctQ"/>
</dbReference>
<name>A0A4R9AIF0_9MICO</name>